<evidence type="ECO:0000313" key="15">
    <source>
        <dbReference type="Proteomes" id="UP000001055"/>
    </source>
</evidence>
<dbReference type="GeneID" id="5970631"/>
<dbReference type="GO" id="GO:0035494">
    <property type="term" value="P:SNARE complex disassembly"/>
    <property type="evidence" value="ECO:0007669"/>
    <property type="project" value="InterPro"/>
</dbReference>
<dbReference type="InterPro" id="IPR009010">
    <property type="entry name" value="Asp_de-COase-like_dom_sf"/>
</dbReference>
<gene>
    <name evidence="14" type="ORF">SNOG_03196</name>
</gene>
<evidence type="ECO:0000256" key="11">
    <source>
        <dbReference type="ARBA" id="ARBA00068637"/>
    </source>
</evidence>
<evidence type="ECO:0000256" key="1">
    <source>
        <dbReference type="ARBA" id="ARBA00004496"/>
    </source>
</evidence>
<dbReference type="VEuPathDB" id="FungiDB:JI435_302370"/>
<dbReference type="VEuPathDB" id="FungiDB:JI435_031960"/>
<dbReference type="InterPro" id="IPR003960">
    <property type="entry name" value="ATPase_AAA_CS"/>
</dbReference>
<keyword evidence="5" id="KW-0677">Repeat</keyword>
<dbReference type="GO" id="GO:0005795">
    <property type="term" value="C:Golgi stack"/>
    <property type="evidence" value="ECO:0000318"/>
    <property type="project" value="GO_Central"/>
</dbReference>
<dbReference type="FunFam" id="2.40.40.20:FF:000012">
    <property type="entry name" value="Vesicle-fusing ATPase protein"/>
    <property type="match status" value="1"/>
</dbReference>
<dbReference type="GO" id="GO:0005524">
    <property type="term" value="F:ATP binding"/>
    <property type="evidence" value="ECO:0007669"/>
    <property type="project" value="UniProtKB-KW"/>
</dbReference>
<dbReference type="eggNOG" id="KOG0741">
    <property type="taxonomic scope" value="Eukaryota"/>
</dbReference>
<dbReference type="GO" id="GO:0043001">
    <property type="term" value="P:Golgi to plasma membrane protein transport"/>
    <property type="evidence" value="ECO:0000318"/>
    <property type="project" value="GO_Central"/>
</dbReference>
<reference evidence="15" key="1">
    <citation type="journal article" date="2007" name="Plant Cell">
        <title>Dothideomycete-plant interactions illuminated by genome sequencing and EST analysis of the wheat pathogen Stagonospora nodorum.</title>
        <authorList>
            <person name="Hane J.K."/>
            <person name="Lowe R.G."/>
            <person name="Solomon P.S."/>
            <person name="Tan K.C."/>
            <person name="Schoch C.L."/>
            <person name="Spatafora J.W."/>
            <person name="Crous P.W."/>
            <person name="Kodira C."/>
            <person name="Birren B.W."/>
            <person name="Galagan J.E."/>
            <person name="Torriani S.F."/>
            <person name="McDonald B.A."/>
            <person name="Oliver R.P."/>
        </authorList>
    </citation>
    <scope>NUCLEOTIDE SEQUENCE [LARGE SCALE GENOMIC DNA]</scope>
    <source>
        <strain evidence="15">SN15 / ATCC MYA-4574 / FGSC 10173</strain>
    </source>
</reference>
<dbReference type="InterPro" id="IPR009097">
    <property type="entry name" value="Cyclic_Pdiesterase"/>
</dbReference>
<dbReference type="CDD" id="cd00009">
    <property type="entry name" value="AAA"/>
    <property type="match status" value="1"/>
</dbReference>
<dbReference type="InParanoid" id="Q0UYG8"/>
<keyword evidence="8" id="KW-0931">ER-Golgi transport</keyword>
<dbReference type="InterPro" id="IPR004201">
    <property type="entry name" value="Cdc48_dom2"/>
</dbReference>
<dbReference type="FunCoup" id="Q0UYG8">
    <property type="interactions" value="761"/>
</dbReference>
<dbReference type="InterPro" id="IPR027417">
    <property type="entry name" value="P-loop_NTPase"/>
</dbReference>
<dbReference type="SUPFAM" id="SSF52540">
    <property type="entry name" value="P-loop containing nucleoside triphosphate hydrolases"/>
    <property type="match status" value="2"/>
</dbReference>
<dbReference type="Gene3D" id="1.10.8.60">
    <property type="match status" value="2"/>
</dbReference>
<dbReference type="InterPro" id="IPR039812">
    <property type="entry name" value="Vesicle-fus_ATPase"/>
</dbReference>
<keyword evidence="4" id="KW-0963">Cytoplasm</keyword>
<organism evidence="14 15">
    <name type="scientific">Phaeosphaeria nodorum (strain SN15 / ATCC MYA-4574 / FGSC 10173)</name>
    <name type="common">Glume blotch fungus</name>
    <name type="synonym">Parastagonospora nodorum</name>
    <dbReference type="NCBI Taxonomy" id="321614"/>
    <lineage>
        <taxon>Eukaryota</taxon>
        <taxon>Fungi</taxon>
        <taxon>Dikarya</taxon>
        <taxon>Ascomycota</taxon>
        <taxon>Pezizomycotina</taxon>
        <taxon>Dothideomycetes</taxon>
        <taxon>Pleosporomycetidae</taxon>
        <taxon>Pleosporales</taxon>
        <taxon>Pleosporineae</taxon>
        <taxon>Phaeosphaeriaceae</taxon>
        <taxon>Parastagonospora</taxon>
    </lineage>
</organism>
<name>Q0UYG8_PHANO</name>
<evidence type="ECO:0000256" key="6">
    <source>
        <dbReference type="ARBA" id="ARBA00022741"/>
    </source>
</evidence>
<dbReference type="AlphaFoldDB" id="Q0UYG8"/>
<dbReference type="GO" id="GO:0006891">
    <property type="term" value="P:intra-Golgi vesicle-mediated transport"/>
    <property type="evidence" value="ECO:0000318"/>
    <property type="project" value="GO_Central"/>
</dbReference>
<dbReference type="Gene3D" id="3.10.330.10">
    <property type="match status" value="1"/>
</dbReference>
<evidence type="ECO:0000256" key="7">
    <source>
        <dbReference type="ARBA" id="ARBA00022840"/>
    </source>
</evidence>
<keyword evidence="9" id="KW-0653">Protein transport</keyword>
<feature type="compositionally biased region" description="Basic and acidic residues" evidence="12">
    <location>
        <begin position="371"/>
        <end position="384"/>
    </location>
</feature>
<dbReference type="RefSeq" id="XP_001793774.1">
    <property type="nucleotide sequence ID" value="XM_001793722.1"/>
</dbReference>
<accession>Q0UYG8</accession>
<dbReference type="Proteomes" id="UP000001055">
    <property type="component" value="Unassembled WGS sequence"/>
</dbReference>
<dbReference type="PANTHER" id="PTHR23078">
    <property type="entry name" value="VESICULAR-FUSION PROTEIN NSF"/>
    <property type="match status" value="1"/>
</dbReference>
<dbReference type="InterPro" id="IPR041569">
    <property type="entry name" value="AAA_lid_3"/>
</dbReference>
<keyword evidence="3" id="KW-0813">Transport</keyword>
<dbReference type="EMBL" id="CH445328">
    <property type="protein sequence ID" value="EAT89927.2"/>
    <property type="molecule type" value="Genomic_DNA"/>
</dbReference>
<evidence type="ECO:0000256" key="8">
    <source>
        <dbReference type="ARBA" id="ARBA00022892"/>
    </source>
</evidence>
<feature type="compositionally biased region" description="Low complexity" evidence="12">
    <location>
        <begin position="385"/>
        <end position="411"/>
    </location>
</feature>
<evidence type="ECO:0000259" key="13">
    <source>
        <dbReference type="SMART" id="SM00382"/>
    </source>
</evidence>
<evidence type="ECO:0000256" key="5">
    <source>
        <dbReference type="ARBA" id="ARBA00022737"/>
    </source>
</evidence>
<evidence type="ECO:0000256" key="4">
    <source>
        <dbReference type="ARBA" id="ARBA00022490"/>
    </source>
</evidence>
<dbReference type="FunFam" id="3.40.50.300:FF:000187">
    <property type="entry name" value="Vesicular-fusion ATPase SEC18"/>
    <property type="match status" value="1"/>
</dbReference>
<comment type="subcellular location">
    <subcellularLocation>
        <location evidence="1">Cytoplasm</location>
    </subcellularLocation>
</comment>
<dbReference type="FunFam" id="3.40.50.300:FF:000166">
    <property type="entry name" value="vesicle-fusing ATPase isoform X1"/>
    <property type="match status" value="1"/>
</dbReference>
<dbReference type="InterPro" id="IPR003593">
    <property type="entry name" value="AAA+_ATPase"/>
</dbReference>
<protein>
    <recommendedName>
        <fullName evidence="11">Vesicular-fusion protein SEC18</fullName>
    </recommendedName>
</protein>
<dbReference type="Pfam" id="PF00004">
    <property type="entry name" value="AAA"/>
    <property type="match status" value="2"/>
</dbReference>
<dbReference type="GO" id="GO:0016887">
    <property type="term" value="F:ATP hydrolysis activity"/>
    <property type="evidence" value="ECO:0000318"/>
    <property type="project" value="GO_Central"/>
</dbReference>
<dbReference type="HOGENOM" id="CLU_008037_0_0_1"/>
<dbReference type="PROSITE" id="PS00674">
    <property type="entry name" value="AAA"/>
    <property type="match status" value="1"/>
</dbReference>
<keyword evidence="7" id="KW-0067">ATP-binding</keyword>
<dbReference type="InterPro" id="IPR003959">
    <property type="entry name" value="ATPase_AAA_core"/>
</dbReference>
<evidence type="ECO:0000313" key="14">
    <source>
        <dbReference type="EMBL" id="EAT89927.2"/>
    </source>
</evidence>
<dbReference type="FunFam" id="1.10.8.60:FF:000026">
    <property type="entry name" value="vesicle-fusing ATPase isoform X1"/>
    <property type="match status" value="1"/>
</dbReference>
<evidence type="ECO:0000256" key="10">
    <source>
        <dbReference type="ARBA" id="ARBA00056429"/>
    </source>
</evidence>
<feature type="domain" description="AAA+ ATPase" evidence="13">
    <location>
        <begin position="664"/>
        <end position="812"/>
    </location>
</feature>
<keyword evidence="6" id="KW-0547">Nucleotide-binding</keyword>
<evidence type="ECO:0000256" key="3">
    <source>
        <dbReference type="ARBA" id="ARBA00022448"/>
    </source>
</evidence>
<proteinExistence type="inferred from homology"/>
<comment type="similarity">
    <text evidence="2">Belongs to the AAA ATPase family.</text>
</comment>
<evidence type="ECO:0000256" key="9">
    <source>
        <dbReference type="ARBA" id="ARBA00022927"/>
    </source>
</evidence>
<dbReference type="SMART" id="SM00382">
    <property type="entry name" value="AAA"/>
    <property type="match status" value="2"/>
</dbReference>
<sequence>MSGNKPAPVVDTNNTFEDLSGIATSAFSNPYDALIAACDDDAAQIQTKYSLHRSARNAQQKAKLLDSSFPGVSIDSILMRLSDPTLEPGYADPRHCLVFWGRPTTKVKDLIERVQQELSTVAPNLWLMPRDKLHITVLEVTHSKTSPEIKSLVDSIRDKAPAIDDYTYSHRSRLIKPLIGFDASALALSFVPAAGEGLHSGRKLEDDRYTYHHLRRDVFGLLRDSDVQVDSRYVVPSSHLTIGRFIDAKDFADEDGTHGASKMKAFVDKIEEINGWLEKEFWPEHNDGTIPEGGEFNVGEETGLHCRMGTLWYGGGEETHSLSSSYSILTPKMFNRDRLPGLPGSSPRPPPRNDGYGRPPQQQQPPPQRAPAHDTRMGGYDDKPQGGYPPQGGQQRMPQRGPAPGGAPARQLRPIKSPGGNAYAFGNLVAVSPQDFPPSQDGSDIYLLVNGNYVLSARPNSECNPGEIGLTDAQRTWAGITLGPQDMVQVQPYDAFSQSGGQSYLGAVEVEVGFAARKTTETPYDQDELATQFKKNFENQILAPGQQLLLDVKNIPLRMSIRTVTQVDLSMNNQDASAPPLTDPRARGILTRHTVIDFFKDARTDIKLKSSNRRPAANSIIQPGFKFEDMGIGGLDNEFSAIFRRAFASRIFPPGLVEKLGIQHVRGILLYGPPGTGKTLIARQIGKMLNAREPKVINGPEVLNKYVGQSEENIRKLFADAEKEYKEKGDESGLHIIIFDELDAVCKQRGSGAGGGTGVGDSVVNQLLSKLDGVDQLNNILLIGMTNRMDMIDEALLRAGRLEVHMEISLPDEKGRAQILNIHTTKMRNNDVIEKDVNVDELAKMTKNFSGAELNGLVKAASSFAFSRHIKVGTMAAIDPDVENMKVSRQDFLSALDEVKPLFGVAEEELGKRILRGIIHYSPFIKDILEEGRLYINQVRKPDSTPILSVALHGPPGSGKTALAARMAIDSGFPFIKLISPEDMVGFSEMQKVQQLDKTFRDAYKSPLSVIVIDNVEMLVDWVPIGPRFSNSVLVALKVLLDKQPPKDRRLLIFATTTERSVLTQLDLFSRFDAEIAVPNVNTQQELAHILQESGAFDDINRAIREIQESTDSQEIGVGIKKILTGIETAKQDQDVPGRFARVMSRAIAANRGTYGQ</sequence>
<dbReference type="Pfam" id="PF02933">
    <property type="entry name" value="CDC48_2"/>
    <property type="match status" value="1"/>
</dbReference>
<dbReference type="Gene3D" id="3.40.50.300">
    <property type="entry name" value="P-loop containing nucleotide triphosphate hydrolases"/>
    <property type="match status" value="2"/>
</dbReference>
<evidence type="ECO:0000256" key="2">
    <source>
        <dbReference type="ARBA" id="ARBA00006914"/>
    </source>
</evidence>
<dbReference type="Pfam" id="PF17862">
    <property type="entry name" value="AAA_lid_3"/>
    <property type="match status" value="1"/>
</dbReference>
<dbReference type="SUPFAM" id="SSF54585">
    <property type="entry name" value="Cdc48 domain 2-like"/>
    <property type="match status" value="1"/>
</dbReference>
<evidence type="ECO:0000256" key="12">
    <source>
        <dbReference type="SAM" id="MobiDB-lite"/>
    </source>
</evidence>
<dbReference type="SUPFAM" id="SSF55144">
    <property type="entry name" value="LigT-like"/>
    <property type="match status" value="1"/>
</dbReference>
<feature type="region of interest" description="Disordered" evidence="12">
    <location>
        <begin position="334"/>
        <end position="418"/>
    </location>
</feature>
<dbReference type="SUPFAM" id="SSF50692">
    <property type="entry name" value="ADC-like"/>
    <property type="match status" value="1"/>
</dbReference>
<dbReference type="Gene3D" id="2.40.40.20">
    <property type="match status" value="1"/>
</dbReference>
<feature type="domain" description="AAA+ ATPase" evidence="13">
    <location>
        <begin position="946"/>
        <end position="1082"/>
    </location>
</feature>
<dbReference type="STRING" id="321614.Q0UYG8"/>
<dbReference type="PANTHER" id="PTHR23078:SF3">
    <property type="entry name" value="VESICLE-FUSING ATPASE"/>
    <property type="match status" value="1"/>
</dbReference>
<comment type="function">
    <text evidence="10">Required for vesicle-mediated transport. Catalyzes the fusion of transport vesicles within the Golgi cisternae. Is also required for transport from the endoplasmic reticulum to the Golgi stack. Seems to function as a fusion protein required for the delivery of cargo proteins to all compartments of the Golgi stack independent of vesicle origin.</text>
</comment>
<dbReference type="InterPro" id="IPR029067">
    <property type="entry name" value="CDC48_domain_2-like_sf"/>
</dbReference>
<dbReference type="KEGG" id="pno:SNOG_03196"/>